<sequence length="292" mass="33356">MGVNLRIIRARGATRASSRTSWEERLTARHLPGIWPGICSFATRTSWVERLTARYLSQASWVERLTARYLWEERLTARHLALPFATRTSWVERLTARYLFAWVERLTARHLVTRTSWVERLTARYLTRPLLGHRGRKDSPPGICICYSDLVGGKTHRPVFAARYLVVTRTSWVERLTVRYLTVRYLAHELAHAVSCEWRSGSGPAFSESLAVGLELEPSESLRDPRELVTAGVAADVDYPGAGHFVRWLIESHRPGPGDLPRRRLAQVRTGPSGHTTDHAKIVSRITFVIRW</sequence>
<gene>
    <name evidence="1" type="ORF">ENSA5_25580</name>
</gene>
<dbReference type="EMBL" id="PVNK01000126">
    <property type="protein sequence ID" value="PRQ02223.1"/>
    <property type="molecule type" value="Genomic_DNA"/>
</dbReference>
<dbReference type="Proteomes" id="UP000237968">
    <property type="component" value="Unassembled WGS sequence"/>
</dbReference>
<comment type="caution">
    <text evidence="1">The sequence shown here is derived from an EMBL/GenBank/DDBJ whole genome shotgun (WGS) entry which is preliminary data.</text>
</comment>
<dbReference type="AlphaFoldDB" id="A0A2S9YAU2"/>
<evidence type="ECO:0000313" key="2">
    <source>
        <dbReference type="Proteomes" id="UP000237968"/>
    </source>
</evidence>
<protein>
    <submittedName>
        <fullName evidence="1">Uncharacterized protein</fullName>
    </submittedName>
</protein>
<accession>A0A2S9YAU2</accession>
<reference evidence="1 2" key="1">
    <citation type="submission" date="2018-03" db="EMBL/GenBank/DDBJ databases">
        <title>Draft Genome Sequences of the Obligatory Marine Myxobacteria Enhygromyxa salina SWB005.</title>
        <authorList>
            <person name="Poehlein A."/>
            <person name="Moghaddam J.A."/>
            <person name="Harms H."/>
            <person name="Alanjari M."/>
            <person name="Koenig G.M."/>
            <person name="Daniel R."/>
            <person name="Schaeberle T.F."/>
        </authorList>
    </citation>
    <scope>NUCLEOTIDE SEQUENCE [LARGE SCALE GENOMIC DNA]</scope>
    <source>
        <strain evidence="1 2">SWB005</strain>
    </source>
</reference>
<proteinExistence type="predicted"/>
<evidence type="ECO:0000313" key="1">
    <source>
        <dbReference type="EMBL" id="PRQ02223.1"/>
    </source>
</evidence>
<keyword evidence="2" id="KW-1185">Reference proteome</keyword>
<name>A0A2S9YAU2_9BACT</name>
<organism evidence="1 2">
    <name type="scientific">Enhygromyxa salina</name>
    <dbReference type="NCBI Taxonomy" id="215803"/>
    <lineage>
        <taxon>Bacteria</taxon>
        <taxon>Pseudomonadati</taxon>
        <taxon>Myxococcota</taxon>
        <taxon>Polyangia</taxon>
        <taxon>Nannocystales</taxon>
        <taxon>Nannocystaceae</taxon>
        <taxon>Enhygromyxa</taxon>
    </lineage>
</organism>